<dbReference type="InterPro" id="IPR001264">
    <property type="entry name" value="Glyco_trans_51"/>
</dbReference>
<dbReference type="Pfam" id="PF00912">
    <property type="entry name" value="Transgly"/>
    <property type="match status" value="1"/>
</dbReference>
<evidence type="ECO:0000256" key="2">
    <source>
        <dbReference type="ARBA" id="ARBA00007739"/>
    </source>
</evidence>
<reference evidence="21 22" key="1">
    <citation type="journal article" date="2015" name="Genome Announc.">
        <title>Expanding the biotechnology potential of lactobacilli through comparative genomics of 213 strains and associated genera.</title>
        <authorList>
            <person name="Sun Z."/>
            <person name="Harris H.M."/>
            <person name="McCann A."/>
            <person name="Guo C."/>
            <person name="Argimon S."/>
            <person name="Zhang W."/>
            <person name="Yang X."/>
            <person name="Jeffery I.B."/>
            <person name="Cooney J.C."/>
            <person name="Kagawa T.F."/>
            <person name="Liu W."/>
            <person name="Song Y."/>
            <person name="Salvetti E."/>
            <person name="Wrobel A."/>
            <person name="Rasinkangas P."/>
            <person name="Parkhill J."/>
            <person name="Rea M.C."/>
            <person name="O'Sullivan O."/>
            <person name="Ritari J."/>
            <person name="Douillard F.P."/>
            <person name="Paul Ross R."/>
            <person name="Yang R."/>
            <person name="Briner A.E."/>
            <person name="Felis G.E."/>
            <person name="de Vos W.M."/>
            <person name="Barrangou R."/>
            <person name="Klaenhammer T.R."/>
            <person name="Caufield P.W."/>
            <person name="Cui Y."/>
            <person name="Zhang H."/>
            <person name="O'Toole P.W."/>
        </authorList>
    </citation>
    <scope>NUCLEOTIDE SEQUENCE [LARGE SCALE GENOMIC DNA]</scope>
    <source>
        <strain evidence="21 22">LMG 26013</strain>
    </source>
</reference>
<evidence type="ECO:0000256" key="4">
    <source>
        <dbReference type="ARBA" id="ARBA00022645"/>
    </source>
</evidence>
<evidence type="ECO:0000256" key="12">
    <source>
        <dbReference type="ARBA" id="ARBA00022989"/>
    </source>
</evidence>
<comment type="caution">
    <text evidence="21">The sequence shown here is derived from an EMBL/GenBank/DDBJ whole genome shotgun (WGS) entry which is preliminary data.</text>
</comment>
<comment type="catalytic activity">
    <reaction evidence="16">
        <text>Preferential cleavage: (Ac)2-L-Lys-D-Ala-|-D-Ala. Also transpeptidation of peptidyl-alanyl moieties that are N-acyl substituents of D-alanine.</text>
        <dbReference type="EC" id="3.4.16.4"/>
    </reaction>
</comment>
<dbReference type="EMBL" id="JQCL01000051">
    <property type="protein sequence ID" value="KRO11763.1"/>
    <property type="molecule type" value="Genomic_DNA"/>
</dbReference>
<keyword evidence="15" id="KW-0961">Cell wall biogenesis/degradation</keyword>
<dbReference type="SUPFAM" id="SSF56601">
    <property type="entry name" value="beta-lactamase/transpeptidase-like"/>
    <property type="match status" value="1"/>
</dbReference>
<dbReference type="PATRIC" id="fig|942150.3.peg.2250"/>
<protein>
    <submittedName>
        <fullName evidence="21">Penicillin-binding protein 2A</fullName>
    </submittedName>
</protein>
<keyword evidence="11" id="KW-0573">Peptidoglycan synthesis</keyword>
<feature type="domain" description="Penicillin-binding protein transpeptidase" evidence="19">
    <location>
        <begin position="400"/>
        <end position="646"/>
    </location>
</feature>
<dbReference type="GO" id="GO:0008658">
    <property type="term" value="F:penicillin binding"/>
    <property type="evidence" value="ECO:0007669"/>
    <property type="project" value="InterPro"/>
</dbReference>
<keyword evidence="14" id="KW-0511">Multifunctional enzyme</keyword>
<dbReference type="GO" id="GO:0071555">
    <property type="term" value="P:cell wall organization"/>
    <property type="evidence" value="ECO:0007669"/>
    <property type="project" value="UniProtKB-KW"/>
</dbReference>
<keyword evidence="7" id="KW-0808">Transferase</keyword>
<evidence type="ECO:0000256" key="6">
    <source>
        <dbReference type="ARBA" id="ARBA00022676"/>
    </source>
</evidence>
<evidence type="ECO:0000256" key="11">
    <source>
        <dbReference type="ARBA" id="ARBA00022984"/>
    </source>
</evidence>
<evidence type="ECO:0000256" key="8">
    <source>
        <dbReference type="ARBA" id="ARBA00022692"/>
    </source>
</evidence>
<dbReference type="Gene3D" id="1.10.3810.10">
    <property type="entry name" value="Biosynthetic peptidoglycan transglycosylase-like"/>
    <property type="match status" value="1"/>
</dbReference>
<keyword evidence="9" id="KW-0378">Hydrolase</keyword>
<dbReference type="InterPro" id="IPR012338">
    <property type="entry name" value="Beta-lactam/transpept-like"/>
</dbReference>
<keyword evidence="8 18" id="KW-0812">Transmembrane</keyword>
<evidence type="ECO:0000313" key="21">
    <source>
        <dbReference type="EMBL" id="KRO11763.1"/>
    </source>
</evidence>
<dbReference type="InterPro" id="IPR023346">
    <property type="entry name" value="Lysozyme-like_dom_sf"/>
</dbReference>
<dbReference type="GO" id="GO:0008360">
    <property type="term" value="P:regulation of cell shape"/>
    <property type="evidence" value="ECO:0007669"/>
    <property type="project" value="UniProtKB-KW"/>
</dbReference>
<comment type="similarity">
    <text evidence="2">In the N-terminal section; belongs to the glycosyltransferase 51 family.</text>
</comment>
<feature type="domain" description="Glycosyl transferase family 51" evidence="20">
    <location>
        <begin position="128"/>
        <end position="303"/>
    </location>
</feature>
<evidence type="ECO:0000313" key="22">
    <source>
        <dbReference type="Proteomes" id="UP000051783"/>
    </source>
</evidence>
<dbReference type="InterPro" id="IPR036950">
    <property type="entry name" value="PBP_transglycosylase"/>
</dbReference>
<comment type="similarity">
    <text evidence="1">In the C-terminal section; belongs to the transpeptidase family.</text>
</comment>
<evidence type="ECO:0000256" key="17">
    <source>
        <dbReference type="ARBA" id="ARBA00049902"/>
    </source>
</evidence>
<dbReference type="PANTHER" id="PTHR32282">
    <property type="entry name" value="BINDING PROTEIN TRANSPEPTIDASE, PUTATIVE-RELATED"/>
    <property type="match status" value="1"/>
</dbReference>
<evidence type="ECO:0000256" key="14">
    <source>
        <dbReference type="ARBA" id="ARBA00023268"/>
    </source>
</evidence>
<evidence type="ECO:0000256" key="18">
    <source>
        <dbReference type="SAM" id="Phobius"/>
    </source>
</evidence>
<evidence type="ECO:0000256" key="1">
    <source>
        <dbReference type="ARBA" id="ARBA00007090"/>
    </source>
</evidence>
<keyword evidence="12 18" id="KW-1133">Transmembrane helix</keyword>
<keyword evidence="10" id="KW-0133">Cell shape</keyword>
<dbReference type="Pfam" id="PF00905">
    <property type="entry name" value="Transpeptidase"/>
    <property type="match status" value="1"/>
</dbReference>
<evidence type="ECO:0000256" key="13">
    <source>
        <dbReference type="ARBA" id="ARBA00023136"/>
    </source>
</evidence>
<dbReference type="Gene3D" id="6.20.370.110">
    <property type="match status" value="1"/>
</dbReference>
<evidence type="ECO:0000256" key="10">
    <source>
        <dbReference type="ARBA" id="ARBA00022960"/>
    </source>
</evidence>
<dbReference type="SUPFAM" id="SSF53955">
    <property type="entry name" value="Lysozyme-like"/>
    <property type="match status" value="1"/>
</dbReference>
<keyword evidence="6" id="KW-0328">Glycosyltransferase</keyword>
<dbReference type="InterPro" id="IPR050396">
    <property type="entry name" value="Glycosyltr_51/Transpeptidase"/>
</dbReference>
<keyword evidence="3" id="KW-1003">Cell membrane</keyword>
<dbReference type="GO" id="GO:0009252">
    <property type="term" value="P:peptidoglycan biosynthetic process"/>
    <property type="evidence" value="ECO:0007669"/>
    <property type="project" value="UniProtKB-KW"/>
</dbReference>
<proteinExistence type="inferred from homology"/>
<dbReference type="PANTHER" id="PTHR32282:SF32">
    <property type="entry name" value="PENICILLIN-BINDING PROTEIN 2A"/>
    <property type="match status" value="1"/>
</dbReference>
<keyword evidence="4" id="KW-0121">Carboxypeptidase</keyword>
<dbReference type="GO" id="GO:0030288">
    <property type="term" value="C:outer membrane-bounded periplasmic space"/>
    <property type="evidence" value="ECO:0007669"/>
    <property type="project" value="TreeGrafter"/>
</dbReference>
<evidence type="ECO:0000256" key="15">
    <source>
        <dbReference type="ARBA" id="ARBA00023316"/>
    </source>
</evidence>
<keyword evidence="13 18" id="KW-0472">Membrane</keyword>
<keyword evidence="22" id="KW-1185">Reference proteome</keyword>
<sequence length="750" mass="82522">MIQLSKLTSNAVPAPSVNGGACWLINQQRHWLNKGKIMQKNGFWATVKNGLQVIGHWLQPYWQRLAAVVGYQWHRRQLTRWLIVLILTVILIGSAYLTFEAKTSKISHLQAELEKVTTIYDSDSKKAGTLYSQKGTYVHLSSISKNLQNAVISTEDRNFYKEHGFSIKGIGRAAMLLVVNKLLGRDYISGGGSTLTQQLVKNAYLTQQQTFSRKLREIFLSIETENVYSKQQILAMYLNNAYFGHGVWGAEDASERYFGVHASELSVDQAATLAGMLSSPSGYDPINHPKASTARRNVVLNNMVANKKLSQSEYEMYTKKAMTLNDNYHYESRYNYPYYFDAVIDEAINKYDLTESDIMNRGYKIYTSLNQDDQTQMQNSFKNPNLFPANADDGTKVQGASIAVDPSTGGVLAVVGGRGKHVFRGFNRAIQIKRQPGSTIKPLATYTPALENGYTYDSNLSNKKQTFGANKYAPKNYDNVYSSSVPMYTALAQSMNIPAVWLLNKVGVNKGYKSVKKFGLPVTKSDDNLALALGGLTSGVSPAQMTSAYTAFANGGKKTTAHFITKIVDASGNVIVDNTKTKDKKIMSSSVAKEMTSMMLGTYNSGTGAAAKPYGYKVAGKTGSTQADYSTGSGTKDQWMIAYTPDIVVTTWIGFDSTNSTHYLKSLSENQLSSLFKNELQNILPNTKNTSFDTQDAATLANEAANNNNNDSDSNGSVWNSVEKGASDVGKAVKDTAKSWFSQAKKLIGN</sequence>
<gene>
    <name evidence="21" type="ORF">IV64_GL002153</name>
</gene>
<evidence type="ECO:0000259" key="19">
    <source>
        <dbReference type="Pfam" id="PF00905"/>
    </source>
</evidence>
<name>A0A0R2MJV6_9LACO</name>
<dbReference type="Proteomes" id="UP000051783">
    <property type="component" value="Unassembled WGS sequence"/>
</dbReference>
<dbReference type="GO" id="GO:0008955">
    <property type="term" value="F:peptidoglycan glycosyltransferase activity"/>
    <property type="evidence" value="ECO:0007669"/>
    <property type="project" value="UniProtKB-EC"/>
</dbReference>
<feature type="transmembrane region" description="Helical" evidence="18">
    <location>
        <begin position="81"/>
        <end position="99"/>
    </location>
</feature>
<dbReference type="AlphaFoldDB" id="A0A0R2MJV6"/>
<dbReference type="NCBIfam" id="TIGR02074">
    <property type="entry name" value="PBP_1a_fam"/>
    <property type="match status" value="1"/>
</dbReference>
<dbReference type="GO" id="GO:0006508">
    <property type="term" value="P:proteolysis"/>
    <property type="evidence" value="ECO:0007669"/>
    <property type="project" value="UniProtKB-KW"/>
</dbReference>
<accession>A0A0R2MJV6</accession>
<dbReference type="Gene3D" id="3.40.710.10">
    <property type="entry name" value="DD-peptidase/beta-lactamase superfamily"/>
    <property type="match status" value="1"/>
</dbReference>
<evidence type="ECO:0000256" key="9">
    <source>
        <dbReference type="ARBA" id="ARBA00022801"/>
    </source>
</evidence>
<evidence type="ECO:0000256" key="7">
    <source>
        <dbReference type="ARBA" id="ARBA00022679"/>
    </source>
</evidence>
<evidence type="ECO:0000256" key="5">
    <source>
        <dbReference type="ARBA" id="ARBA00022670"/>
    </source>
</evidence>
<dbReference type="GO" id="GO:0009002">
    <property type="term" value="F:serine-type D-Ala-D-Ala carboxypeptidase activity"/>
    <property type="evidence" value="ECO:0007669"/>
    <property type="project" value="UniProtKB-EC"/>
</dbReference>
<organism evidence="21 22">
    <name type="scientific">Lactiplantibacillus xiangfangensis</name>
    <dbReference type="NCBI Taxonomy" id="942150"/>
    <lineage>
        <taxon>Bacteria</taxon>
        <taxon>Bacillati</taxon>
        <taxon>Bacillota</taxon>
        <taxon>Bacilli</taxon>
        <taxon>Lactobacillales</taxon>
        <taxon>Lactobacillaceae</taxon>
        <taxon>Lactiplantibacillus</taxon>
    </lineage>
</organism>
<comment type="catalytic activity">
    <reaction evidence="17">
        <text>[GlcNAc-(1-&gt;4)-Mur2Ac(oyl-L-Ala-gamma-D-Glu-L-Lys-D-Ala-D-Ala)](n)-di-trans,octa-cis-undecaprenyl diphosphate + beta-D-GlcNAc-(1-&gt;4)-Mur2Ac(oyl-L-Ala-gamma-D-Glu-L-Lys-D-Ala-D-Ala)-di-trans,octa-cis-undecaprenyl diphosphate = [GlcNAc-(1-&gt;4)-Mur2Ac(oyl-L-Ala-gamma-D-Glu-L-Lys-D-Ala-D-Ala)](n+1)-di-trans,octa-cis-undecaprenyl diphosphate + di-trans,octa-cis-undecaprenyl diphosphate + H(+)</text>
        <dbReference type="Rhea" id="RHEA:23708"/>
        <dbReference type="Rhea" id="RHEA-COMP:9602"/>
        <dbReference type="Rhea" id="RHEA-COMP:9603"/>
        <dbReference type="ChEBI" id="CHEBI:15378"/>
        <dbReference type="ChEBI" id="CHEBI:58405"/>
        <dbReference type="ChEBI" id="CHEBI:60033"/>
        <dbReference type="ChEBI" id="CHEBI:78435"/>
        <dbReference type="EC" id="2.4.99.28"/>
    </reaction>
</comment>
<evidence type="ECO:0000259" key="20">
    <source>
        <dbReference type="Pfam" id="PF00912"/>
    </source>
</evidence>
<dbReference type="STRING" id="942150.IV64_GL002153"/>
<evidence type="ECO:0000256" key="16">
    <source>
        <dbReference type="ARBA" id="ARBA00034000"/>
    </source>
</evidence>
<dbReference type="FunFam" id="1.10.3810.10:FF:000001">
    <property type="entry name" value="Penicillin-binding protein 1A"/>
    <property type="match status" value="1"/>
</dbReference>
<dbReference type="InterPro" id="IPR001460">
    <property type="entry name" value="PCN-bd_Tpept"/>
</dbReference>
<evidence type="ECO:0000256" key="3">
    <source>
        <dbReference type="ARBA" id="ARBA00022475"/>
    </source>
</evidence>
<keyword evidence="5" id="KW-0645">Protease</keyword>